<evidence type="ECO:0000313" key="3">
    <source>
        <dbReference type="EMBL" id="SKA25399.1"/>
    </source>
</evidence>
<reference evidence="4" key="1">
    <citation type="submission" date="2017-02" db="EMBL/GenBank/DDBJ databases">
        <authorList>
            <person name="Varghese N."/>
            <person name="Submissions S."/>
        </authorList>
    </citation>
    <scope>NUCLEOTIDE SEQUENCE [LARGE SCALE GENOMIC DNA]</scope>
    <source>
        <strain evidence="4">ATCC 27094</strain>
    </source>
</reference>
<feature type="region of interest" description="Disordered" evidence="1">
    <location>
        <begin position="1"/>
        <end position="31"/>
    </location>
</feature>
<evidence type="ECO:0000256" key="1">
    <source>
        <dbReference type="SAM" id="MobiDB-lite"/>
    </source>
</evidence>
<sequence length="101" mass="11192">MSMTAGASGPRPPHDEEMAAAARRQSKRRQHWLTEGEPSIARFVGQIGVLGWIVVAPILIGLFAGRWLDHRFGTGIFWSAPLLLVGVVIGSFSAWKWIKRQ</sequence>
<keyword evidence="2" id="KW-1133">Transmembrane helix</keyword>
<proteinExistence type="predicted"/>
<feature type="transmembrane region" description="Helical" evidence="2">
    <location>
        <begin position="76"/>
        <end position="98"/>
    </location>
</feature>
<dbReference type="InterPro" id="IPR032820">
    <property type="entry name" value="ATPase_put"/>
</dbReference>
<dbReference type="NCBIfam" id="TIGR02230">
    <property type="entry name" value="ATPase_gene1"/>
    <property type="match status" value="1"/>
</dbReference>
<organism evidence="3 4">
    <name type="scientific">Enhydrobacter aerosaccus</name>
    <dbReference type="NCBI Taxonomy" id="225324"/>
    <lineage>
        <taxon>Bacteria</taxon>
        <taxon>Pseudomonadati</taxon>
        <taxon>Pseudomonadota</taxon>
        <taxon>Alphaproteobacteria</taxon>
        <taxon>Hyphomicrobiales</taxon>
        <taxon>Enhydrobacter</taxon>
    </lineage>
</organism>
<keyword evidence="2" id="KW-0472">Membrane</keyword>
<name>A0A1T4SAY3_9HYPH</name>
<evidence type="ECO:0000256" key="2">
    <source>
        <dbReference type="SAM" id="Phobius"/>
    </source>
</evidence>
<dbReference type="STRING" id="225324.SAMN02745126_04521"/>
<evidence type="ECO:0000313" key="4">
    <source>
        <dbReference type="Proteomes" id="UP000190092"/>
    </source>
</evidence>
<dbReference type="EMBL" id="FUWJ01000007">
    <property type="protein sequence ID" value="SKA25399.1"/>
    <property type="molecule type" value="Genomic_DNA"/>
</dbReference>
<dbReference type="InterPro" id="IPR011744">
    <property type="entry name" value="ATPase_gene1"/>
</dbReference>
<dbReference type="AlphaFoldDB" id="A0A1T4SAY3"/>
<protein>
    <submittedName>
        <fullName evidence="3">ATP synthase protein I</fullName>
    </submittedName>
</protein>
<dbReference type="Proteomes" id="UP000190092">
    <property type="component" value="Unassembled WGS sequence"/>
</dbReference>
<accession>A0A1T4SAY3</accession>
<gene>
    <name evidence="3" type="ORF">SAMN02745126_04521</name>
</gene>
<keyword evidence="2" id="KW-0812">Transmembrane</keyword>
<dbReference type="Pfam" id="PF09527">
    <property type="entry name" value="ATPase_gene1"/>
    <property type="match status" value="1"/>
</dbReference>
<keyword evidence="4" id="KW-1185">Reference proteome</keyword>
<feature type="transmembrane region" description="Helical" evidence="2">
    <location>
        <begin position="43"/>
        <end position="64"/>
    </location>
</feature>